<reference evidence="1" key="1">
    <citation type="submission" date="2018-05" db="EMBL/GenBank/DDBJ databases">
        <authorList>
            <person name="Lanie J.A."/>
            <person name="Ng W.-L."/>
            <person name="Kazmierczak K.M."/>
            <person name="Andrzejewski T.M."/>
            <person name="Davidsen T.M."/>
            <person name="Wayne K.J."/>
            <person name="Tettelin H."/>
            <person name="Glass J.I."/>
            <person name="Rusch D."/>
            <person name="Podicherti R."/>
            <person name="Tsui H.-C.T."/>
            <person name="Winkler M.E."/>
        </authorList>
    </citation>
    <scope>NUCLEOTIDE SEQUENCE</scope>
</reference>
<accession>A0A383BZA4</accession>
<feature type="non-terminal residue" evidence="1">
    <location>
        <position position="36"/>
    </location>
</feature>
<name>A0A383BZA4_9ZZZZ</name>
<proteinExistence type="predicted"/>
<sequence length="36" mass="4181">MPGCLRKYVSIVIPKHHPEEYALQANGMRLDVMLRN</sequence>
<organism evidence="1">
    <name type="scientific">marine metagenome</name>
    <dbReference type="NCBI Taxonomy" id="408172"/>
    <lineage>
        <taxon>unclassified sequences</taxon>
        <taxon>metagenomes</taxon>
        <taxon>ecological metagenomes</taxon>
    </lineage>
</organism>
<dbReference type="EMBL" id="UINC01204417">
    <property type="protein sequence ID" value="SVE25130.1"/>
    <property type="molecule type" value="Genomic_DNA"/>
</dbReference>
<dbReference type="AlphaFoldDB" id="A0A383BZA4"/>
<evidence type="ECO:0000313" key="1">
    <source>
        <dbReference type="EMBL" id="SVE25130.1"/>
    </source>
</evidence>
<gene>
    <name evidence="1" type="ORF">METZ01_LOCUS477984</name>
</gene>
<protein>
    <submittedName>
        <fullName evidence="1">Uncharacterized protein</fullName>
    </submittedName>
</protein>